<dbReference type="Pfam" id="PF09438">
    <property type="entry name" value="DUF2017"/>
    <property type="match status" value="1"/>
</dbReference>
<sequence length="232" mass="25631">MRAMEAFRPWRGGYLSKAQETERRLLARMACDVVEMLGHSMADLAERESSNAAEADPLAAYEAELSGVAGGLASSGRADPELADSERAGGRRPIDDAMFRLLPDMSEDPRQAEALREMTSASLSAAKAEHLFILWRSVNGATDDVWVGNEDMPGWISAINSIRLVLASRLDIQGEEDGREIYEVAQDITGANGKGNQREVQTPDELLRVLYTMVTWWQESLLLAARNKTPHR</sequence>
<dbReference type="EMBL" id="LVZK01000001">
    <property type="protein sequence ID" value="OAP86725.1"/>
    <property type="molecule type" value="Genomic_DNA"/>
</dbReference>
<evidence type="ECO:0000313" key="1">
    <source>
        <dbReference type="EMBL" id="OAP86725.1"/>
    </source>
</evidence>
<protein>
    <submittedName>
        <fullName evidence="1">Uncharacterized protein</fullName>
    </submittedName>
</protein>
<accession>A0A179B5R5</accession>
<comment type="caution">
    <text evidence="1">The sequence shown here is derived from an EMBL/GenBank/DDBJ whole genome shotgun (WGS) entry which is preliminary data.</text>
</comment>
<dbReference type="STRING" id="1823756.A4H34_06310"/>
<proteinExistence type="predicted"/>
<reference evidence="1 2" key="1">
    <citation type="submission" date="2016-04" db="EMBL/GenBank/DDBJ databases">
        <title>Peptidophaga gingivicola gen. nov., sp. nov., isolated from human subgingival plaque.</title>
        <authorList>
            <person name="Beall C.J."/>
            <person name="Mokrzan E.M."/>
            <person name="Griffen A.L."/>
            <person name="Leys E.J."/>
        </authorList>
    </citation>
    <scope>NUCLEOTIDE SEQUENCE [LARGE SCALE GENOMIC DNA]</scope>
    <source>
        <strain evidence="1 2">BA112</strain>
    </source>
</reference>
<evidence type="ECO:0000313" key="2">
    <source>
        <dbReference type="Proteomes" id="UP000078368"/>
    </source>
</evidence>
<dbReference type="AlphaFoldDB" id="A0A179B5R5"/>
<dbReference type="InterPro" id="IPR018561">
    <property type="entry name" value="AosR"/>
</dbReference>
<organism evidence="1 2">
    <name type="scientific">Peptidiphaga gingivicola</name>
    <dbReference type="NCBI Taxonomy" id="2741497"/>
    <lineage>
        <taxon>Bacteria</taxon>
        <taxon>Bacillati</taxon>
        <taxon>Actinomycetota</taxon>
        <taxon>Actinomycetes</taxon>
        <taxon>Actinomycetales</taxon>
        <taxon>Actinomycetaceae</taxon>
        <taxon>Peptidiphaga</taxon>
    </lineage>
</organism>
<keyword evidence="2" id="KW-1185">Reference proteome</keyword>
<gene>
    <name evidence="1" type="ORF">A4H34_06310</name>
</gene>
<dbReference type="Proteomes" id="UP000078368">
    <property type="component" value="Unassembled WGS sequence"/>
</dbReference>
<name>A0A179B5R5_9ACTO</name>